<organism evidence="1 2">
    <name type="scientific">Actinoalloteichus caeruleus DSM 43889</name>
    <dbReference type="NCBI Taxonomy" id="1120930"/>
    <lineage>
        <taxon>Bacteria</taxon>
        <taxon>Bacillati</taxon>
        <taxon>Actinomycetota</taxon>
        <taxon>Actinomycetes</taxon>
        <taxon>Pseudonocardiales</taxon>
        <taxon>Pseudonocardiaceae</taxon>
        <taxon>Actinoalloteichus</taxon>
        <taxon>Actinoalloteichus cyanogriseus</taxon>
    </lineage>
</organism>
<reference evidence="1 2" key="1">
    <citation type="submission" date="2013-07" db="EMBL/GenBank/DDBJ databases">
        <authorList>
            <consortium name="DOE Joint Genome Institute"/>
            <person name="Reeve W."/>
            <person name="Huntemann M."/>
            <person name="Han J."/>
            <person name="Chen A."/>
            <person name="Kyrpides N."/>
            <person name="Mavromatis K."/>
            <person name="Markowitz V."/>
            <person name="Palaniappan K."/>
            <person name="Ivanova N."/>
            <person name="Schaumberg A."/>
            <person name="Pati A."/>
            <person name="Liolios K."/>
            <person name="Nordberg H.P."/>
            <person name="Cantor M.N."/>
            <person name="Hua S.X."/>
            <person name="Woyke T."/>
        </authorList>
    </citation>
    <scope>NUCLEOTIDE SEQUENCE [LARGE SCALE GENOMIC DNA]</scope>
    <source>
        <strain evidence="1 2">DSM 43889</strain>
    </source>
</reference>
<dbReference type="InterPro" id="IPR032724">
    <property type="entry name" value="SCP1.201-like"/>
</dbReference>
<gene>
    <name evidence="1" type="ORF">G443_001597</name>
</gene>
<reference evidence="1 2" key="2">
    <citation type="submission" date="2022-06" db="EMBL/GenBank/DDBJ databases">
        <title>Genomic Encyclopedia of Type Strains, Phase I: the one thousand microbial genomes (KMG-I) project.</title>
        <authorList>
            <person name="Kyrpides N."/>
        </authorList>
    </citation>
    <scope>NUCLEOTIDE SEQUENCE [LARGE SCALE GENOMIC DNA]</scope>
    <source>
        <strain evidence="1 2">DSM 43889</strain>
    </source>
</reference>
<protein>
    <submittedName>
        <fullName evidence="1">SCP1.201-like deaminase</fullName>
    </submittedName>
</protein>
<comment type="caution">
    <text evidence="1">The sequence shown here is derived from an EMBL/GenBank/DDBJ whole genome shotgun (WGS) entry which is preliminary data.</text>
</comment>
<keyword evidence="2" id="KW-1185">Reference proteome</keyword>
<sequence length="87" mass="9591">MEKARALGLARGGFVPDIARHIEIKEASSMRAGETRAIVIGKDPCGIDPVTNVSCHRFLKYFLPPDATLIVYGPTGRPYRYEGKRTS</sequence>
<accession>A0ABT1JFQ5</accession>
<dbReference type="Pfam" id="PF14428">
    <property type="entry name" value="DddA-like"/>
    <property type="match status" value="1"/>
</dbReference>
<dbReference type="Proteomes" id="UP000791080">
    <property type="component" value="Unassembled WGS sequence"/>
</dbReference>
<dbReference type="EMBL" id="AUBJ02000001">
    <property type="protein sequence ID" value="MCP2331327.1"/>
    <property type="molecule type" value="Genomic_DNA"/>
</dbReference>
<proteinExistence type="predicted"/>
<evidence type="ECO:0000313" key="2">
    <source>
        <dbReference type="Proteomes" id="UP000791080"/>
    </source>
</evidence>
<evidence type="ECO:0000313" key="1">
    <source>
        <dbReference type="EMBL" id="MCP2331327.1"/>
    </source>
</evidence>
<name>A0ABT1JFQ5_ACTCY</name>